<reference evidence="2 3" key="1">
    <citation type="submission" date="2020-08" db="EMBL/GenBank/DDBJ databases">
        <title>Genome public.</title>
        <authorList>
            <person name="Liu C."/>
            <person name="Sun Q."/>
        </authorList>
    </citation>
    <scope>NUCLEOTIDE SEQUENCE [LARGE SCALE GENOMIC DNA]</scope>
    <source>
        <strain evidence="2 3">BX10</strain>
    </source>
</reference>
<gene>
    <name evidence="2" type="primary">pepD</name>
    <name evidence="2" type="ORF">H8708_03080</name>
</gene>
<keyword evidence="2" id="KW-0645">Protease</keyword>
<name>A0ABR7NQ27_9FIRM</name>
<dbReference type="Pfam" id="PF07687">
    <property type="entry name" value="M20_dimer"/>
    <property type="match status" value="1"/>
</dbReference>
<dbReference type="EC" id="3.4.13.20" evidence="2"/>
<accession>A0ABR7NQ27</accession>
<dbReference type="Gene3D" id="3.40.630.10">
    <property type="entry name" value="Zn peptidases"/>
    <property type="match status" value="2"/>
</dbReference>
<dbReference type="RefSeq" id="WP_022272160.1">
    <property type="nucleotide sequence ID" value="NZ_JACRTJ010000007.1"/>
</dbReference>
<evidence type="ECO:0000313" key="2">
    <source>
        <dbReference type="EMBL" id="MBC8598217.1"/>
    </source>
</evidence>
<protein>
    <submittedName>
        <fullName evidence="2">Beta-Ala-His dipeptidase</fullName>
        <ecNumber evidence="2">3.4.13.20</ecNumber>
    </submittedName>
</protein>
<evidence type="ECO:0000313" key="3">
    <source>
        <dbReference type="Proteomes" id="UP000647491"/>
    </source>
</evidence>
<evidence type="ECO:0000259" key="1">
    <source>
        <dbReference type="Pfam" id="PF07687"/>
    </source>
</evidence>
<proteinExistence type="predicted"/>
<dbReference type="PRINTS" id="PR00934">
    <property type="entry name" value="XHISDIPTASE"/>
</dbReference>
<dbReference type="Pfam" id="PF01546">
    <property type="entry name" value="Peptidase_M20"/>
    <property type="match status" value="1"/>
</dbReference>
<dbReference type="PIRSF" id="PIRSF016599">
    <property type="entry name" value="Xaa-His_dipept"/>
    <property type="match status" value="1"/>
</dbReference>
<dbReference type="SUPFAM" id="SSF53187">
    <property type="entry name" value="Zn-dependent exopeptidases"/>
    <property type="match status" value="1"/>
</dbReference>
<dbReference type="PANTHER" id="PTHR43501">
    <property type="entry name" value="CYTOSOL NON-SPECIFIC DIPEPTIDASE"/>
    <property type="match status" value="1"/>
</dbReference>
<dbReference type="InterPro" id="IPR011650">
    <property type="entry name" value="Peptidase_M20_dimer"/>
</dbReference>
<keyword evidence="2" id="KW-0224">Dipeptidase</keyword>
<sequence length="487" mass="53893">MATAKCLEGLEPKRVFEVFSELSEIPHGSKNEKAISDYIYTFCKKLGLETYQDKTNNLIIKKPATSGYENAPTVVLQAHLDMVCEKNADTVHDFKKDPIRIMRDGDRIYADGTTLGADNATGLAFAMCVLESKEIPHPALEVVFTADEEAGMSGIKALDFSRIKGRVILNLDCSDEGIVVGCAGSSVVRMKLKAARGPLKDSMVCMKLKIRGLKGGHSGLDITKERGNANVIITRILVDAENELGAQLSWISGGLQTNAICREAEAVVAVEEKKRNEWKVLIERWENILKKEFKVSDPEVTVISEEVGNADDCFDQAGTERVLDFLMNIDSGLIAMNMEVPGVAETSGNVGTISTEGEEITVRVNYRSGLESKKRYIVEKNRRLARAFGADFLVESDSPEWEYKADNRLSSLVQKVFEKRYGKKMVVEVSHGGNECGTFFKQFPDADIVCSGTQITGAHTPKESVMVSTIQKEWEMLCLTLKEMLEY</sequence>
<dbReference type="GO" id="GO:0016805">
    <property type="term" value="F:dipeptidase activity"/>
    <property type="evidence" value="ECO:0007669"/>
    <property type="project" value="UniProtKB-KW"/>
</dbReference>
<dbReference type="NCBIfam" id="TIGR01893">
    <property type="entry name" value="aa-his-dipept"/>
    <property type="match status" value="1"/>
</dbReference>
<dbReference type="EMBL" id="JACRTJ010000007">
    <property type="protein sequence ID" value="MBC8598217.1"/>
    <property type="molecule type" value="Genomic_DNA"/>
</dbReference>
<organism evidence="2 3">
    <name type="scientific">Enterocloster hominis</name>
    <name type="common">ex Liu et al. 2021</name>
    <dbReference type="NCBI Taxonomy" id="2763663"/>
    <lineage>
        <taxon>Bacteria</taxon>
        <taxon>Bacillati</taxon>
        <taxon>Bacillota</taxon>
        <taxon>Clostridia</taxon>
        <taxon>Lachnospirales</taxon>
        <taxon>Lachnospiraceae</taxon>
        <taxon>Enterocloster</taxon>
    </lineage>
</organism>
<keyword evidence="3" id="KW-1185">Reference proteome</keyword>
<dbReference type="InterPro" id="IPR002933">
    <property type="entry name" value="Peptidase_M20"/>
</dbReference>
<dbReference type="PANTHER" id="PTHR43501:SF1">
    <property type="entry name" value="CYTOSOL NON-SPECIFIC DIPEPTIDASE"/>
    <property type="match status" value="1"/>
</dbReference>
<dbReference type="InterPro" id="IPR001160">
    <property type="entry name" value="Peptidase_M20C"/>
</dbReference>
<dbReference type="Proteomes" id="UP000647491">
    <property type="component" value="Unassembled WGS sequence"/>
</dbReference>
<feature type="domain" description="Peptidase M20 dimerisation" evidence="1">
    <location>
        <begin position="210"/>
        <end position="294"/>
    </location>
</feature>
<comment type="caution">
    <text evidence="2">The sequence shown here is derived from an EMBL/GenBank/DDBJ whole genome shotgun (WGS) entry which is preliminary data.</text>
</comment>
<keyword evidence="2" id="KW-0378">Hydrolase</keyword>